<keyword evidence="5 8" id="KW-1133">Transmembrane helix</keyword>
<name>A0A846ZH74_9GAMM</name>
<evidence type="ECO:0000256" key="2">
    <source>
        <dbReference type="ARBA" id="ARBA00022475"/>
    </source>
</evidence>
<dbReference type="RefSeq" id="WP_113065307.1">
    <property type="nucleotide sequence ID" value="NZ_JAAZQD010000001.1"/>
</dbReference>
<evidence type="ECO:0000256" key="8">
    <source>
        <dbReference type="SAM" id="Phobius"/>
    </source>
</evidence>
<reference evidence="10 11" key="1">
    <citation type="journal article" date="2017" name="Int. J. Syst. Evol. Microbiol.">
        <title>Oleiagrimonas citrea sp. nov., a marine bacterium isolated from tidal flat sediment and emended description of the genus Oleiagrimonas Fang et al. 2015 and Oleiagrimonas soli.</title>
        <authorList>
            <person name="Yang S.H."/>
            <person name="Seo H.S."/>
            <person name="Seong C.N."/>
            <person name="Kwon K.K."/>
        </authorList>
    </citation>
    <scope>NUCLEOTIDE SEQUENCE [LARGE SCALE GENOMIC DNA]</scope>
    <source>
        <strain evidence="10 11">MEBiC09124</strain>
    </source>
</reference>
<evidence type="ECO:0000313" key="11">
    <source>
        <dbReference type="Proteomes" id="UP000541636"/>
    </source>
</evidence>
<evidence type="ECO:0000256" key="5">
    <source>
        <dbReference type="ARBA" id="ARBA00022989"/>
    </source>
</evidence>
<dbReference type="EMBL" id="JAAZQD010000001">
    <property type="protein sequence ID" value="NKZ37965.1"/>
    <property type="molecule type" value="Genomic_DNA"/>
</dbReference>
<feature type="compositionally biased region" description="Basic and acidic residues" evidence="7">
    <location>
        <begin position="143"/>
        <end position="156"/>
    </location>
</feature>
<dbReference type="InterPro" id="IPR003399">
    <property type="entry name" value="Mce/MlaD"/>
</dbReference>
<feature type="transmembrane region" description="Helical" evidence="8">
    <location>
        <begin position="28"/>
        <end position="49"/>
    </location>
</feature>
<dbReference type="GO" id="GO:0005886">
    <property type="term" value="C:plasma membrane"/>
    <property type="evidence" value="ECO:0007669"/>
    <property type="project" value="UniProtKB-SubCell"/>
</dbReference>
<dbReference type="InterPro" id="IPR051800">
    <property type="entry name" value="PqiA-PqiB_transport"/>
</dbReference>
<proteinExistence type="predicted"/>
<dbReference type="Proteomes" id="UP000541636">
    <property type="component" value="Unassembled WGS sequence"/>
</dbReference>
<evidence type="ECO:0000259" key="9">
    <source>
        <dbReference type="Pfam" id="PF02470"/>
    </source>
</evidence>
<organism evidence="10 11">
    <name type="scientific">Oleiagrimonas citrea</name>
    <dbReference type="NCBI Taxonomy" id="1665687"/>
    <lineage>
        <taxon>Bacteria</taxon>
        <taxon>Pseudomonadati</taxon>
        <taxon>Pseudomonadota</taxon>
        <taxon>Gammaproteobacteria</taxon>
        <taxon>Lysobacterales</taxon>
        <taxon>Rhodanobacteraceae</taxon>
        <taxon>Oleiagrimonas</taxon>
    </lineage>
</organism>
<feature type="domain" description="Mce/MlaD" evidence="9">
    <location>
        <begin position="169"/>
        <end position="229"/>
    </location>
</feature>
<keyword evidence="11" id="KW-1185">Reference proteome</keyword>
<evidence type="ECO:0000256" key="3">
    <source>
        <dbReference type="ARBA" id="ARBA00022519"/>
    </source>
</evidence>
<accession>A0A846ZH74</accession>
<feature type="domain" description="Mce/MlaD" evidence="9">
    <location>
        <begin position="301"/>
        <end position="405"/>
    </location>
</feature>
<evidence type="ECO:0000256" key="6">
    <source>
        <dbReference type="ARBA" id="ARBA00023136"/>
    </source>
</evidence>
<dbReference type="PANTHER" id="PTHR30462">
    <property type="entry name" value="INTERMEMBRANE TRANSPORT PROTEIN PQIB-RELATED"/>
    <property type="match status" value="1"/>
</dbReference>
<keyword evidence="2" id="KW-1003">Cell membrane</keyword>
<keyword evidence="6 8" id="KW-0472">Membrane</keyword>
<sequence length="563" mass="62136">MTEREPYGDSEHLPSPEIARRRRWQLPLIWLVPVVAAVIGLSLVVHAYLSEGPAITISFKTAEGIEPGKTEVKFKNVVIGKVHTVTLSQDRSTVLVHVDLEKRYDYFASEGSRFWVVRPRVGLGGVSGLSTLLSGAYIGADTENGKRHDDRRRFKGLETPPPLTHGEPGSTFTLNSDDLGSLDIGSPVYFRRIQVGRVVSYRLDEDGKGVQLQVFIDAPYDRYVSKESRFWNASGVNVAVDAGGLKVNTESLATVVAGGIAFQAPGYIRHSERAVAGTRFELFDTRDKAMQPPDGPPLWLHMRFHQSVRGLSKGAPVDFEGISLGEVKRISVEYDPVKKRFPVDVTAVIYPQRLGRAHEQFAKRIGDAYEKNPGLGLAVLVKHGLRAQLRSGNLLTGQLYVALDFFPNEARKVLDPKQRPLRVPTVPGSFDRIQEQVAHIADRLDKVPFDRIGQHLDQSLQGIDALLKQFNGKLAPQASETLKQAQTTLRSLDGSLSGDSPLQQNLGQTLLQVQRAARSLRVLTDYLGRHPEALLRGKRNNAPPPEAPPAPTNLAPTNKEKQP</sequence>
<feature type="region of interest" description="Disordered" evidence="7">
    <location>
        <begin position="143"/>
        <end position="170"/>
    </location>
</feature>
<evidence type="ECO:0000313" key="10">
    <source>
        <dbReference type="EMBL" id="NKZ37965.1"/>
    </source>
</evidence>
<feature type="domain" description="Mce/MlaD" evidence="9">
    <location>
        <begin position="52"/>
        <end position="139"/>
    </location>
</feature>
<dbReference type="AlphaFoldDB" id="A0A846ZH74"/>
<gene>
    <name evidence="10" type="ORF">HF690_03230</name>
</gene>
<comment type="subcellular location">
    <subcellularLocation>
        <location evidence="1">Cell inner membrane</location>
    </subcellularLocation>
</comment>
<evidence type="ECO:0000256" key="4">
    <source>
        <dbReference type="ARBA" id="ARBA00022692"/>
    </source>
</evidence>
<comment type="caution">
    <text evidence="10">The sequence shown here is derived from an EMBL/GenBank/DDBJ whole genome shotgun (WGS) entry which is preliminary data.</text>
</comment>
<feature type="region of interest" description="Disordered" evidence="7">
    <location>
        <begin position="533"/>
        <end position="563"/>
    </location>
</feature>
<evidence type="ECO:0000256" key="7">
    <source>
        <dbReference type="SAM" id="MobiDB-lite"/>
    </source>
</evidence>
<keyword evidence="4 8" id="KW-0812">Transmembrane</keyword>
<protein>
    <submittedName>
        <fullName evidence="10">MCE family protein</fullName>
    </submittedName>
</protein>
<evidence type="ECO:0000256" key="1">
    <source>
        <dbReference type="ARBA" id="ARBA00004533"/>
    </source>
</evidence>
<dbReference type="PANTHER" id="PTHR30462:SF0">
    <property type="entry name" value="INTERMEMBRANE TRANSPORT PROTEIN YEBT"/>
    <property type="match status" value="1"/>
</dbReference>
<feature type="compositionally biased region" description="Pro residues" evidence="7">
    <location>
        <begin position="542"/>
        <end position="551"/>
    </location>
</feature>
<keyword evidence="3" id="KW-0997">Cell inner membrane</keyword>
<dbReference type="Pfam" id="PF02470">
    <property type="entry name" value="MlaD"/>
    <property type="match status" value="3"/>
</dbReference>